<evidence type="ECO:0000256" key="4">
    <source>
        <dbReference type="ARBA" id="ARBA00022729"/>
    </source>
</evidence>
<feature type="domain" description="TolB N-terminal" evidence="8">
    <location>
        <begin position="59"/>
        <end position="159"/>
    </location>
</feature>
<dbReference type="HAMAP" id="MF_00671">
    <property type="entry name" value="TolB"/>
    <property type="match status" value="1"/>
</dbReference>
<dbReference type="GO" id="GO:0017038">
    <property type="term" value="P:protein import"/>
    <property type="evidence" value="ECO:0007669"/>
    <property type="project" value="InterPro"/>
</dbReference>
<sequence length="461" mass="48928">MADLYEWERIVQSAVCSAVSTSLKIAFGNVYSMSLMTKLGLRTLIASCLIAAGTAHAELNVLVTGVGSTQFPIATANFANEANSPQQVSAIVRQDLARSGKFTNIEAGATPVAETDSVDLGSWKAKGADAFVSGSVTRLANGQYEVRFRLYDTVKQQSLGGLSLVSPESGLRMSAHKVADYIYAKLLGGRGVFATRLSYVIQTGGKYQLQISDSDGQDARIALNSPEPIISPAWSPDGTKVAYVSFEKKKPVVYIHDLPTGKRIVVSNQKGNNSAPAWSPDGRKLAVALSRTGNTQVFEVNADGSGLRRLTQGSSIDTEPAYSPDGNSIYFTSDRGGQPQIYKMSANGESAGAAQRVTFTGNYNTSPRVSPDGKQLAYISRTGGGFKLYVQDLGSGSATGLTDTTHDESPSFAANGQYILYATQVNGRGVLAAVSTDGRTRQVLSVQGGIVREPSWGPFMQ</sequence>
<evidence type="ECO:0000256" key="6">
    <source>
        <dbReference type="ARBA" id="ARBA00023306"/>
    </source>
</evidence>
<dbReference type="InterPro" id="IPR011659">
    <property type="entry name" value="WD40"/>
</dbReference>
<evidence type="ECO:0000256" key="3">
    <source>
        <dbReference type="ARBA" id="ARBA00022618"/>
    </source>
</evidence>
<comment type="caution">
    <text evidence="9">The sequence shown here is derived from an EMBL/GenBank/DDBJ whole genome shotgun (WGS) entry which is preliminary data.</text>
</comment>
<dbReference type="PANTHER" id="PTHR36842">
    <property type="entry name" value="PROTEIN TOLB HOMOLOG"/>
    <property type="match status" value="1"/>
</dbReference>
<dbReference type="Proteomes" id="UP000054977">
    <property type="component" value="Unassembled WGS sequence"/>
</dbReference>
<dbReference type="InterPro" id="IPR011042">
    <property type="entry name" value="6-blade_b-propeller_TolB-like"/>
</dbReference>
<dbReference type="Gene3D" id="2.120.10.30">
    <property type="entry name" value="TolB, C-terminal domain"/>
    <property type="match status" value="1"/>
</dbReference>
<dbReference type="GO" id="GO:0042597">
    <property type="term" value="C:periplasmic space"/>
    <property type="evidence" value="ECO:0007669"/>
    <property type="project" value="UniProtKB-SubCell"/>
</dbReference>
<evidence type="ECO:0000256" key="1">
    <source>
        <dbReference type="ARBA" id="ARBA00004418"/>
    </source>
</evidence>
<comment type="similarity">
    <text evidence="2 7">Belongs to the TolB family.</text>
</comment>
<dbReference type="Pfam" id="PF04052">
    <property type="entry name" value="TolB_N"/>
    <property type="match status" value="1"/>
</dbReference>
<reference evidence="9" key="1">
    <citation type="submission" date="2016-01" db="EMBL/GenBank/DDBJ databases">
        <authorList>
            <person name="Peeters C."/>
        </authorList>
    </citation>
    <scope>NUCLEOTIDE SEQUENCE [LARGE SCALE GENOMIC DNA]</scope>
    <source>
        <strain evidence="9">LMG 22934</strain>
    </source>
</reference>
<dbReference type="NCBIfam" id="TIGR02800">
    <property type="entry name" value="propeller_TolB"/>
    <property type="match status" value="1"/>
</dbReference>
<comment type="function">
    <text evidence="7">Part of the Tol-Pal system, which plays a role in outer membrane invagination during cell division and is important for maintaining outer membrane integrity.</text>
</comment>
<dbReference type="Pfam" id="PF07676">
    <property type="entry name" value="PD40"/>
    <property type="match status" value="5"/>
</dbReference>
<accession>A0A158EVR7</accession>
<dbReference type="STRING" id="326474.AWB65_00268"/>
<keyword evidence="3 7" id="KW-0132">Cell division</keyword>
<comment type="subunit">
    <text evidence="7">The Tol-Pal system is composed of five core proteins: the inner membrane proteins TolA, TolQ and TolR, the periplasmic protein TolB and the outer membrane protein Pal. They form a network linking the inner and outer membranes and the peptidoglycan layer.</text>
</comment>
<dbReference type="EMBL" id="FCNW02000001">
    <property type="protein sequence ID" value="SAL11651.1"/>
    <property type="molecule type" value="Genomic_DNA"/>
</dbReference>
<name>A0A158EVR7_9BURK</name>
<protein>
    <recommendedName>
        <fullName evidence="7">Tol-Pal system protein TolB</fullName>
    </recommendedName>
</protein>
<evidence type="ECO:0000313" key="9">
    <source>
        <dbReference type="EMBL" id="SAL11651.1"/>
    </source>
</evidence>
<dbReference type="AlphaFoldDB" id="A0A158EVR7"/>
<evidence type="ECO:0000259" key="8">
    <source>
        <dbReference type="Pfam" id="PF04052"/>
    </source>
</evidence>
<evidence type="ECO:0000256" key="2">
    <source>
        <dbReference type="ARBA" id="ARBA00009820"/>
    </source>
</evidence>
<evidence type="ECO:0000256" key="5">
    <source>
        <dbReference type="ARBA" id="ARBA00022764"/>
    </source>
</evidence>
<keyword evidence="5 7" id="KW-0574">Periplasm</keyword>
<dbReference type="InterPro" id="IPR014167">
    <property type="entry name" value="Tol-Pal_TolB"/>
</dbReference>
<organism evidence="9 10">
    <name type="scientific">Caballeronia humi</name>
    <dbReference type="NCBI Taxonomy" id="326474"/>
    <lineage>
        <taxon>Bacteria</taxon>
        <taxon>Pseudomonadati</taxon>
        <taxon>Pseudomonadota</taxon>
        <taxon>Betaproteobacteria</taxon>
        <taxon>Burkholderiales</taxon>
        <taxon>Burkholderiaceae</taxon>
        <taxon>Caballeronia</taxon>
    </lineage>
</organism>
<dbReference type="GO" id="GO:0051301">
    <property type="term" value="P:cell division"/>
    <property type="evidence" value="ECO:0007669"/>
    <property type="project" value="UniProtKB-UniRule"/>
</dbReference>
<evidence type="ECO:0000313" key="10">
    <source>
        <dbReference type="Proteomes" id="UP000054977"/>
    </source>
</evidence>
<keyword evidence="4 7" id="KW-0732">Signal</keyword>
<evidence type="ECO:0000256" key="7">
    <source>
        <dbReference type="HAMAP-Rule" id="MF_00671"/>
    </source>
</evidence>
<gene>
    <name evidence="7" type="primary">tolB</name>
    <name evidence="9" type="ORF">AWB65_00268</name>
</gene>
<dbReference type="PANTHER" id="PTHR36842:SF1">
    <property type="entry name" value="PROTEIN TOLB"/>
    <property type="match status" value="1"/>
</dbReference>
<keyword evidence="10" id="KW-1185">Reference proteome</keyword>
<dbReference type="Gene3D" id="3.40.50.10070">
    <property type="entry name" value="TolB, N-terminal domain"/>
    <property type="match status" value="1"/>
</dbReference>
<keyword evidence="6 7" id="KW-0131">Cell cycle</keyword>
<dbReference type="SUPFAM" id="SSF69304">
    <property type="entry name" value="Tricorn protease N-terminal domain"/>
    <property type="match status" value="1"/>
</dbReference>
<dbReference type="SUPFAM" id="SSF52964">
    <property type="entry name" value="TolB, N-terminal domain"/>
    <property type="match status" value="1"/>
</dbReference>
<comment type="subcellular location">
    <subcellularLocation>
        <location evidence="1 7">Periplasm</location>
    </subcellularLocation>
</comment>
<proteinExistence type="inferred from homology"/>
<dbReference type="InterPro" id="IPR007195">
    <property type="entry name" value="TolB_N"/>
</dbReference>